<dbReference type="AlphaFoldDB" id="A0A820PLN1"/>
<dbReference type="SUPFAM" id="SSF57850">
    <property type="entry name" value="RING/U-box"/>
    <property type="match status" value="1"/>
</dbReference>
<gene>
    <name evidence="1" type="ORF">KXQ929_LOCUS51247</name>
</gene>
<dbReference type="Gene3D" id="3.30.40.10">
    <property type="entry name" value="Zinc/RING finger domain, C3HC4 (zinc finger)"/>
    <property type="match status" value="1"/>
</dbReference>
<accession>A0A820PLN1</accession>
<protein>
    <recommendedName>
        <fullName evidence="3">RING-type domain-containing protein</fullName>
    </recommendedName>
</protein>
<proteinExistence type="predicted"/>
<feature type="non-terminal residue" evidence="1">
    <location>
        <position position="96"/>
    </location>
</feature>
<reference evidence="1" key="1">
    <citation type="submission" date="2021-02" db="EMBL/GenBank/DDBJ databases">
        <authorList>
            <person name="Nowell W R."/>
        </authorList>
    </citation>
    <scope>NUCLEOTIDE SEQUENCE</scope>
</reference>
<dbReference type="Proteomes" id="UP000663868">
    <property type="component" value="Unassembled WGS sequence"/>
</dbReference>
<organism evidence="1 2">
    <name type="scientific">Adineta steineri</name>
    <dbReference type="NCBI Taxonomy" id="433720"/>
    <lineage>
        <taxon>Eukaryota</taxon>
        <taxon>Metazoa</taxon>
        <taxon>Spiralia</taxon>
        <taxon>Gnathifera</taxon>
        <taxon>Rotifera</taxon>
        <taxon>Eurotatoria</taxon>
        <taxon>Bdelloidea</taxon>
        <taxon>Adinetida</taxon>
        <taxon>Adinetidae</taxon>
        <taxon>Adineta</taxon>
    </lineage>
</organism>
<evidence type="ECO:0008006" key="3">
    <source>
        <dbReference type="Google" id="ProtNLM"/>
    </source>
</evidence>
<name>A0A820PLN1_9BILA</name>
<comment type="caution">
    <text evidence="1">The sequence shown here is derived from an EMBL/GenBank/DDBJ whole genome shotgun (WGS) entry which is preliminary data.</text>
</comment>
<evidence type="ECO:0000313" key="1">
    <source>
        <dbReference type="EMBL" id="CAF4405090.1"/>
    </source>
</evidence>
<dbReference type="InterPro" id="IPR013083">
    <property type="entry name" value="Znf_RING/FYVE/PHD"/>
</dbReference>
<sequence length="96" mass="11248">YLKRKKEFRDEQIRIATENHTLQTCDCCCDDQLLNDDMINCDNNHRFCLTCIRSYIENGFLSNGECFFTCLNPSCKYEYSTSLMGHLLAPTLFSRL</sequence>
<dbReference type="EMBL" id="CAJOBB010025003">
    <property type="protein sequence ID" value="CAF4405090.1"/>
    <property type="molecule type" value="Genomic_DNA"/>
</dbReference>
<feature type="non-terminal residue" evidence="1">
    <location>
        <position position="1"/>
    </location>
</feature>
<evidence type="ECO:0000313" key="2">
    <source>
        <dbReference type="Proteomes" id="UP000663868"/>
    </source>
</evidence>